<evidence type="ECO:0000313" key="7">
    <source>
        <dbReference type="EMBL" id="MFD2933873.1"/>
    </source>
</evidence>
<dbReference type="Gene3D" id="2.60.40.1120">
    <property type="entry name" value="Carboxypeptidase-like, regulatory domain"/>
    <property type="match status" value="1"/>
</dbReference>
<evidence type="ECO:0000259" key="6">
    <source>
        <dbReference type="PROSITE" id="PS51123"/>
    </source>
</evidence>
<feature type="signal peptide" evidence="5">
    <location>
        <begin position="1"/>
        <end position="21"/>
    </location>
</feature>
<protein>
    <submittedName>
        <fullName evidence="7">OmpA family protein</fullName>
    </submittedName>
</protein>
<dbReference type="SUPFAM" id="SSF82171">
    <property type="entry name" value="DPP6 N-terminal domain-like"/>
    <property type="match status" value="1"/>
</dbReference>
<dbReference type="PANTHER" id="PTHR30329:SF21">
    <property type="entry name" value="LIPOPROTEIN YIAD-RELATED"/>
    <property type="match status" value="1"/>
</dbReference>
<dbReference type="RefSeq" id="WP_381498779.1">
    <property type="nucleotide sequence ID" value="NZ_JBHUOM010000002.1"/>
</dbReference>
<dbReference type="PANTHER" id="PTHR30329">
    <property type="entry name" value="STATOR ELEMENT OF FLAGELLAR MOTOR COMPLEX"/>
    <property type="match status" value="1"/>
</dbReference>
<dbReference type="InterPro" id="IPR006665">
    <property type="entry name" value="OmpA-like"/>
</dbReference>
<organism evidence="7 8">
    <name type="scientific">Spirosoma flavum</name>
    <dbReference type="NCBI Taxonomy" id="2048557"/>
    <lineage>
        <taxon>Bacteria</taxon>
        <taxon>Pseudomonadati</taxon>
        <taxon>Bacteroidota</taxon>
        <taxon>Cytophagia</taxon>
        <taxon>Cytophagales</taxon>
        <taxon>Cytophagaceae</taxon>
        <taxon>Spirosoma</taxon>
    </lineage>
</organism>
<keyword evidence="3" id="KW-0998">Cell outer membrane</keyword>
<evidence type="ECO:0000256" key="2">
    <source>
        <dbReference type="ARBA" id="ARBA00023136"/>
    </source>
</evidence>
<evidence type="ECO:0000313" key="8">
    <source>
        <dbReference type="Proteomes" id="UP001597512"/>
    </source>
</evidence>
<dbReference type="CDD" id="cd15482">
    <property type="entry name" value="Sialidase_non-viral"/>
    <property type="match status" value="1"/>
</dbReference>
<evidence type="ECO:0000256" key="1">
    <source>
        <dbReference type="ARBA" id="ARBA00004442"/>
    </source>
</evidence>
<feature type="domain" description="OmpA-like" evidence="6">
    <location>
        <begin position="591"/>
        <end position="707"/>
    </location>
</feature>
<comment type="subcellular location">
    <subcellularLocation>
        <location evidence="1">Cell outer membrane</location>
    </subcellularLocation>
</comment>
<evidence type="ECO:0000256" key="3">
    <source>
        <dbReference type="ARBA" id="ARBA00023237"/>
    </source>
</evidence>
<dbReference type="Pfam" id="PF00691">
    <property type="entry name" value="OmpA"/>
    <property type="match status" value="1"/>
</dbReference>
<keyword evidence="8" id="KW-1185">Reference proteome</keyword>
<evidence type="ECO:0000256" key="5">
    <source>
        <dbReference type="SAM" id="SignalP"/>
    </source>
</evidence>
<dbReference type="Pfam" id="PF07676">
    <property type="entry name" value="PD40"/>
    <property type="match status" value="2"/>
</dbReference>
<dbReference type="PROSITE" id="PS51123">
    <property type="entry name" value="OMPA_2"/>
    <property type="match status" value="1"/>
</dbReference>
<dbReference type="InterPro" id="IPR011659">
    <property type="entry name" value="WD40"/>
</dbReference>
<dbReference type="Proteomes" id="UP001597512">
    <property type="component" value="Unassembled WGS sequence"/>
</dbReference>
<evidence type="ECO:0000256" key="4">
    <source>
        <dbReference type="PROSITE-ProRule" id="PRU00473"/>
    </source>
</evidence>
<name>A0ABW6AHD6_9BACT</name>
<dbReference type="InterPro" id="IPR036737">
    <property type="entry name" value="OmpA-like_sf"/>
</dbReference>
<accession>A0ABW6AHD6</accession>
<feature type="chain" id="PRO_5046873857" evidence="5">
    <location>
        <begin position="22"/>
        <end position="707"/>
    </location>
</feature>
<dbReference type="Gene3D" id="3.30.1330.60">
    <property type="entry name" value="OmpA-like domain"/>
    <property type="match status" value="1"/>
</dbReference>
<dbReference type="PRINTS" id="PR01021">
    <property type="entry name" value="OMPADOMAIN"/>
</dbReference>
<dbReference type="CDD" id="cd07185">
    <property type="entry name" value="OmpA_C-like"/>
    <property type="match status" value="1"/>
</dbReference>
<reference evidence="8" key="1">
    <citation type="journal article" date="2019" name="Int. J. Syst. Evol. Microbiol.">
        <title>The Global Catalogue of Microorganisms (GCM) 10K type strain sequencing project: providing services to taxonomists for standard genome sequencing and annotation.</title>
        <authorList>
            <consortium name="The Broad Institute Genomics Platform"/>
            <consortium name="The Broad Institute Genome Sequencing Center for Infectious Disease"/>
            <person name="Wu L."/>
            <person name="Ma J."/>
        </authorList>
    </citation>
    <scope>NUCLEOTIDE SEQUENCE [LARGE SCALE GENOMIC DNA]</scope>
    <source>
        <strain evidence="8">KCTC 52490</strain>
    </source>
</reference>
<sequence length="707" mass="77803">MHSQRFLFLISLLLISFGGFAQPTGGRPASISPTDQTNRGLADSQRRTVGSVQWASRVVGVSSEKKGETYGEQYKASQALGRPSKLPETGESPCAWAPLYADGTADEWIQVGFAKPMRARQVIVAENVNPGAIVKVIIIDEKGVEHAVYEATSTQPRPDPLLRIFPKDSAFLCQQIKVVINGAALKGLNQIDAIGISEETQPVSVSIIVSKETPKEIKKENLGKTVNSTGQEVAPVISPDGRTLYFTRNFNKANMGSPDRQDVWFSTLESGAGGTPPGWSEAVNIGAPINNTGDNAISGMATDGRTAYLINVYRPDGGMSFGISKSIRTKTGWSQPVECKIANNYNLHEKNQLEFCVSPDGRAIILAVQRKDTRGDRDLYVSVQKADNSWLEPVSLGGVVNTADFESSPFLAADGRTLYFTSAGHPGYGNGDIFVSRRLDDSWGNWSEPENLGPAINTDEWDGYFTIPASGDYAYLSSRAGSLGEDDIFRLKLYPAIKPDPVAIISGQVLDSKTKKPISADVTSSVFGDHKNISKVEYNPETGEYKLILPTLKTYSLTASKEGYFPTTETIDLSKDKRFRDIKKNLYLVKIETGQKIIMREVLFQQSQFALLPGADTELDRMVGMLKNFPEMELLVEGHTDNQGDWEPNMKLAEDRVRVVKEYLLAKGIDPKRIQTKAWGPSKPIASNETEEKRKLNRRVEFTILKL</sequence>
<dbReference type="InterPro" id="IPR006664">
    <property type="entry name" value="OMP_bac"/>
</dbReference>
<keyword evidence="5" id="KW-0732">Signal</keyword>
<dbReference type="EMBL" id="JBHUOM010000002">
    <property type="protein sequence ID" value="MFD2933873.1"/>
    <property type="molecule type" value="Genomic_DNA"/>
</dbReference>
<dbReference type="InterPro" id="IPR050330">
    <property type="entry name" value="Bact_OuterMem_StrucFunc"/>
</dbReference>
<dbReference type="SUPFAM" id="SSF103088">
    <property type="entry name" value="OmpA-like"/>
    <property type="match status" value="1"/>
</dbReference>
<proteinExistence type="predicted"/>
<keyword evidence="2 4" id="KW-0472">Membrane</keyword>
<comment type="caution">
    <text evidence="7">The sequence shown here is derived from an EMBL/GenBank/DDBJ whole genome shotgun (WGS) entry which is preliminary data.</text>
</comment>
<gene>
    <name evidence="7" type="ORF">ACFS25_08780</name>
</gene>